<dbReference type="AlphaFoldDB" id="A0A2T2N3U2"/>
<evidence type="ECO:0000313" key="4">
    <source>
        <dbReference type="Proteomes" id="UP000240883"/>
    </source>
</evidence>
<evidence type="ECO:0000256" key="2">
    <source>
        <dbReference type="ARBA" id="ARBA00035112"/>
    </source>
</evidence>
<organism evidence="3 4">
    <name type="scientific">Corynespora cassiicola Philippines</name>
    <dbReference type="NCBI Taxonomy" id="1448308"/>
    <lineage>
        <taxon>Eukaryota</taxon>
        <taxon>Fungi</taxon>
        <taxon>Dikarya</taxon>
        <taxon>Ascomycota</taxon>
        <taxon>Pezizomycotina</taxon>
        <taxon>Dothideomycetes</taxon>
        <taxon>Pleosporomycetidae</taxon>
        <taxon>Pleosporales</taxon>
        <taxon>Corynesporascaceae</taxon>
        <taxon>Corynespora</taxon>
    </lineage>
</organism>
<protein>
    <submittedName>
        <fullName evidence="3">Uncharacterized protein</fullName>
    </submittedName>
</protein>
<comment type="pathway">
    <text evidence="1">Mycotoxin biosynthesis.</text>
</comment>
<name>A0A2T2N3U2_CORCC</name>
<proteinExistence type="inferred from homology"/>
<evidence type="ECO:0000313" key="3">
    <source>
        <dbReference type="EMBL" id="PSN59926.1"/>
    </source>
</evidence>
<comment type="similarity">
    <text evidence="2">Belongs to the ustYa family.</text>
</comment>
<dbReference type="InterPro" id="IPR021765">
    <property type="entry name" value="UstYa-like"/>
</dbReference>
<dbReference type="PANTHER" id="PTHR33365:SF4">
    <property type="entry name" value="CYCLOCHLOROTINE BIOSYNTHESIS PROTEIN O"/>
    <property type="match status" value="1"/>
</dbReference>
<dbReference type="GO" id="GO:0043386">
    <property type="term" value="P:mycotoxin biosynthetic process"/>
    <property type="evidence" value="ECO:0007669"/>
    <property type="project" value="InterPro"/>
</dbReference>
<dbReference type="Proteomes" id="UP000240883">
    <property type="component" value="Unassembled WGS sequence"/>
</dbReference>
<dbReference type="OrthoDB" id="3687641at2759"/>
<accession>A0A2T2N3U2</accession>
<dbReference type="PANTHER" id="PTHR33365">
    <property type="entry name" value="YALI0B05434P"/>
    <property type="match status" value="1"/>
</dbReference>
<evidence type="ECO:0000256" key="1">
    <source>
        <dbReference type="ARBA" id="ARBA00004685"/>
    </source>
</evidence>
<dbReference type="Pfam" id="PF11807">
    <property type="entry name" value="UstYa"/>
    <property type="match status" value="1"/>
</dbReference>
<dbReference type="STRING" id="1448308.A0A2T2N3U2"/>
<dbReference type="EMBL" id="KZ678152">
    <property type="protein sequence ID" value="PSN59926.1"/>
    <property type="molecule type" value="Genomic_DNA"/>
</dbReference>
<reference evidence="3 4" key="1">
    <citation type="journal article" date="2018" name="Front. Microbiol.">
        <title>Genome-Wide Analysis of Corynespora cassiicola Leaf Fall Disease Putative Effectors.</title>
        <authorList>
            <person name="Lopez D."/>
            <person name="Ribeiro S."/>
            <person name="Label P."/>
            <person name="Fumanal B."/>
            <person name="Venisse J.S."/>
            <person name="Kohler A."/>
            <person name="de Oliveira R.R."/>
            <person name="Labutti K."/>
            <person name="Lipzen A."/>
            <person name="Lail K."/>
            <person name="Bauer D."/>
            <person name="Ohm R.A."/>
            <person name="Barry K.W."/>
            <person name="Spatafora J."/>
            <person name="Grigoriev I.V."/>
            <person name="Martin F.M."/>
            <person name="Pujade-Renaud V."/>
        </authorList>
    </citation>
    <scope>NUCLEOTIDE SEQUENCE [LARGE SCALE GENOMIC DNA]</scope>
    <source>
        <strain evidence="3 4">Philippines</strain>
    </source>
</reference>
<keyword evidence="4" id="KW-1185">Reference proteome</keyword>
<gene>
    <name evidence="3" type="ORF">BS50DRAFT_507614</name>
</gene>
<sequence>HVNHCFDYLRQTALCHADATLEPFLEEDGLTIKKGGSSGWGVVHQCRDWAALARWVDQHDAIRQGWGAGVAV</sequence>
<feature type="non-terminal residue" evidence="3">
    <location>
        <position position="1"/>
    </location>
</feature>